<evidence type="ECO:0000313" key="3">
    <source>
        <dbReference type="EMBL" id="GII80268.1"/>
    </source>
</evidence>
<keyword evidence="2" id="KW-1133">Transmembrane helix</keyword>
<feature type="transmembrane region" description="Helical" evidence="2">
    <location>
        <begin position="76"/>
        <end position="100"/>
    </location>
</feature>
<gene>
    <name evidence="3" type="ORF">Sru01_52500</name>
</gene>
<proteinExistence type="predicted"/>
<evidence type="ECO:0000313" key="4">
    <source>
        <dbReference type="Proteomes" id="UP000655287"/>
    </source>
</evidence>
<feature type="compositionally biased region" description="Low complexity" evidence="1">
    <location>
        <begin position="15"/>
        <end position="35"/>
    </location>
</feature>
<sequence>MRGDAGDRAPGGAGRPRPGAAGRPRPGAAGRPRPGSEGRGLPGAADRPWPGARATAARQDAARRAELERGVRFRTLFLVIMGVLLAVAATDVLLGTVGLLQEISPRPLTAAERARYAAQDVARRWNALPPGKVFPEQVEYVGLTRVKQVARRVGVAAAAPCTSVVDAPVATALRRHGCRVMLRATYVDQSSAFVATVGVAVLPDEETRVDTAADLPVDDRVGVRPVSFAGTPADAFGAAQRQRTGWAGAGPYIVFSAAGYTDGRTRESVPTEEILHSELWPFAQSVAGRVGHVLAAPPEIPRCTKGNAC</sequence>
<dbReference type="AlphaFoldDB" id="A0A919R6Q0"/>
<keyword evidence="2" id="KW-0812">Transmembrane</keyword>
<evidence type="ECO:0000256" key="2">
    <source>
        <dbReference type="SAM" id="Phobius"/>
    </source>
</evidence>
<accession>A0A919R6Q0</accession>
<keyword evidence="4" id="KW-1185">Reference proteome</keyword>
<protein>
    <submittedName>
        <fullName evidence="3">Uncharacterized protein</fullName>
    </submittedName>
</protein>
<reference evidence="3" key="1">
    <citation type="submission" date="2021-01" db="EMBL/GenBank/DDBJ databases">
        <title>Whole genome shotgun sequence of Sphaerisporangium rufum NBRC 109079.</title>
        <authorList>
            <person name="Komaki H."/>
            <person name="Tamura T."/>
        </authorList>
    </citation>
    <scope>NUCLEOTIDE SEQUENCE</scope>
    <source>
        <strain evidence="3">NBRC 109079</strain>
    </source>
</reference>
<keyword evidence="2" id="KW-0472">Membrane</keyword>
<dbReference type="EMBL" id="BOOU01000070">
    <property type="protein sequence ID" value="GII80268.1"/>
    <property type="molecule type" value="Genomic_DNA"/>
</dbReference>
<comment type="caution">
    <text evidence="3">The sequence shown here is derived from an EMBL/GenBank/DDBJ whole genome shotgun (WGS) entry which is preliminary data.</text>
</comment>
<organism evidence="3 4">
    <name type="scientific">Sphaerisporangium rufum</name>
    <dbReference type="NCBI Taxonomy" id="1381558"/>
    <lineage>
        <taxon>Bacteria</taxon>
        <taxon>Bacillati</taxon>
        <taxon>Actinomycetota</taxon>
        <taxon>Actinomycetes</taxon>
        <taxon>Streptosporangiales</taxon>
        <taxon>Streptosporangiaceae</taxon>
        <taxon>Sphaerisporangium</taxon>
    </lineage>
</organism>
<feature type="region of interest" description="Disordered" evidence="1">
    <location>
        <begin position="1"/>
        <end position="57"/>
    </location>
</feature>
<dbReference type="Proteomes" id="UP000655287">
    <property type="component" value="Unassembled WGS sequence"/>
</dbReference>
<evidence type="ECO:0000256" key="1">
    <source>
        <dbReference type="SAM" id="MobiDB-lite"/>
    </source>
</evidence>
<name>A0A919R6Q0_9ACTN</name>